<organism evidence="1 2">
    <name type="scientific">Trifolium pratense</name>
    <name type="common">Red clover</name>
    <dbReference type="NCBI Taxonomy" id="57577"/>
    <lineage>
        <taxon>Eukaryota</taxon>
        <taxon>Viridiplantae</taxon>
        <taxon>Streptophyta</taxon>
        <taxon>Embryophyta</taxon>
        <taxon>Tracheophyta</taxon>
        <taxon>Spermatophyta</taxon>
        <taxon>Magnoliopsida</taxon>
        <taxon>eudicotyledons</taxon>
        <taxon>Gunneridae</taxon>
        <taxon>Pentapetalae</taxon>
        <taxon>rosids</taxon>
        <taxon>fabids</taxon>
        <taxon>Fabales</taxon>
        <taxon>Fabaceae</taxon>
        <taxon>Papilionoideae</taxon>
        <taxon>50 kb inversion clade</taxon>
        <taxon>NPAAA clade</taxon>
        <taxon>Hologalegina</taxon>
        <taxon>IRL clade</taxon>
        <taxon>Trifolieae</taxon>
        <taxon>Trifolium</taxon>
    </lineage>
</organism>
<comment type="caution">
    <text evidence="1">The sequence shown here is derived from an EMBL/GenBank/DDBJ whole genome shotgun (WGS) entry which is preliminary data.</text>
</comment>
<protein>
    <submittedName>
        <fullName evidence="1">Uncharacterized protein</fullName>
    </submittedName>
</protein>
<dbReference type="Proteomes" id="UP000236291">
    <property type="component" value="Unassembled WGS sequence"/>
</dbReference>
<dbReference type="EMBL" id="ASHM01002201">
    <property type="protein sequence ID" value="PNY07945.1"/>
    <property type="molecule type" value="Genomic_DNA"/>
</dbReference>
<dbReference type="AlphaFoldDB" id="A0A2K3NY27"/>
<sequence>MDDQDLLYPLVIVKSQGGRVFLCTESLDELGSEVGSEVRESLNSEGTYRLSIKELHRSAAEVEPMPYRI</sequence>
<evidence type="ECO:0000313" key="2">
    <source>
        <dbReference type="Proteomes" id="UP000236291"/>
    </source>
</evidence>
<evidence type="ECO:0000313" key="1">
    <source>
        <dbReference type="EMBL" id="PNY07945.1"/>
    </source>
</evidence>
<reference evidence="1 2" key="1">
    <citation type="journal article" date="2014" name="Am. J. Bot.">
        <title>Genome assembly and annotation for red clover (Trifolium pratense; Fabaceae).</title>
        <authorList>
            <person name="Istvanek J."/>
            <person name="Jaros M."/>
            <person name="Krenek A."/>
            <person name="Repkova J."/>
        </authorList>
    </citation>
    <scope>NUCLEOTIDE SEQUENCE [LARGE SCALE GENOMIC DNA]</scope>
    <source>
        <strain evidence="2">cv. Tatra</strain>
        <tissue evidence="1">Young leaves</tissue>
    </source>
</reference>
<reference evidence="1 2" key="2">
    <citation type="journal article" date="2017" name="Front. Plant Sci.">
        <title>Gene Classification and Mining of Molecular Markers Useful in Red Clover (Trifolium pratense) Breeding.</title>
        <authorList>
            <person name="Istvanek J."/>
            <person name="Dluhosova J."/>
            <person name="Dluhos P."/>
            <person name="Patkova L."/>
            <person name="Nedelnik J."/>
            <person name="Repkova J."/>
        </authorList>
    </citation>
    <scope>NUCLEOTIDE SEQUENCE [LARGE SCALE GENOMIC DNA]</scope>
    <source>
        <strain evidence="2">cv. Tatra</strain>
        <tissue evidence="1">Young leaves</tissue>
    </source>
</reference>
<accession>A0A2K3NY27</accession>
<proteinExistence type="predicted"/>
<name>A0A2K3NY27_TRIPR</name>
<gene>
    <name evidence="1" type="ORF">L195_g004454</name>
</gene>